<feature type="compositionally biased region" description="Basic and acidic residues" evidence="1">
    <location>
        <begin position="234"/>
        <end position="247"/>
    </location>
</feature>
<name>A0A9P6L541_9AGAM</name>
<comment type="caution">
    <text evidence="2">The sequence shown here is derived from an EMBL/GenBank/DDBJ whole genome shotgun (WGS) entry which is preliminary data.</text>
</comment>
<feature type="compositionally biased region" description="Low complexity" evidence="1">
    <location>
        <begin position="24"/>
        <end position="39"/>
    </location>
</feature>
<protein>
    <submittedName>
        <fullName evidence="2">Uncharacterized protein</fullName>
    </submittedName>
</protein>
<feature type="region of interest" description="Disordered" evidence="1">
    <location>
        <begin position="726"/>
        <end position="897"/>
    </location>
</feature>
<proteinExistence type="predicted"/>
<feature type="region of interest" description="Disordered" evidence="1">
    <location>
        <begin position="442"/>
        <end position="522"/>
    </location>
</feature>
<feature type="compositionally biased region" description="Polar residues" evidence="1">
    <location>
        <begin position="550"/>
        <end position="568"/>
    </location>
</feature>
<evidence type="ECO:0000313" key="2">
    <source>
        <dbReference type="EMBL" id="KAF9783106.1"/>
    </source>
</evidence>
<feature type="compositionally biased region" description="Basic and acidic residues" evidence="1">
    <location>
        <begin position="804"/>
        <end position="816"/>
    </location>
</feature>
<feature type="region of interest" description="Disordered" evidence="1">
    <location>
        <begin position="999"/>
        <end position="1031"/>
    </location>
</feature>
<reference evidence="2" key="2">
    <citation type="submission" date="2020-11" db="EMBL/GenBank/DDBJ databases">
        <authorList>
            <consortium name="DOE Joint Genome Institute"/>
            <person name="Kuo A."/>
            <person name="Miyauchi S."/>
            <person name="Kiss E."/>
            <person name="Drula E."/>
            <person name="Kohler A."/>
            <person name="Sanchez-Garcia M."/>
            <person name="Andreopoulos B."/>
            <person name="Barry K.W."/>
            <person name="Bonito G."/>
            <person name="Buee M."/>
            <person name="Carver A."/>
            <person name="Chen C."/>
            <person name="Cichocki N."/>
            <person name="Clum A."/>
            <person name="Culley D."/>
            <person name="Crous P.W."/>
            <person name="Fauchery L."/>
            <person name="Girlanda M."/>
            <person name="Hayes R."/>
            <person name="Keri Z."/>
            <person name="Labutti K."/>
            <person name="Lipzen A."/>
            <person name="Lombard V."/>
            <person name="Magnuson J."/>
            <person name="Maillard F."/>
            <person name="Morin E."/>
            <person name="Murat C."/>
            <person name="Nolan M."/>
            <person name="Ohm R."/>
            <person name="Pangilinan J."/>
            <person name="Pereira M."/>
            <person name="Perotto S."/>
            <person name="Peter M."/>
            <person name="Riley R."/>
            <person name="Sitrit Y."/>
            <person name="Stielow B."/>
            <person name="Szollosi G."/>
            <person name="Zifcakova L."/>
            <person name="Stursova M."/>
            <person name="Spatafora J.W."/>
            <person name="Tedersoo L."/>
            <person name="Vaario L.-M."/>
            <person name="Yamada A."/>
            <person name="Yan M."/>
            <person name="Wang P."/>
            <person name="Xu J."/>
            <person name="Bruns T."/>
            <person name="Baldrian P."/>
            <person name="Vilgalys R."/>
            <person name="Henrissat B."/>
            <person name="Grigoriev I.V."/>
            <person name="Hibbett D."/>
            <person name="Nagy L.G."/>
            <person name="Martin F.M."/>
        </authorList>
    </citation>
    <scope>NUCLEOTIDE SEQUENCE</scope>
    <source>
        <strain evidence="2">UH-Tt-Lm1</strain>
    </source>
</reference>
<dbReference type="EMBL" id="WIUZ02000010">
    <property type="protein sequence ID" value="KAF9783106.1"/>
    <property type="molecule type" value="Genomic_DNA"/>
</dbReference>
<dbReference type="Proteomes" id="UP000736335">
    <property type="component" value="Unassembled WGS sequence"/>
</dbReference>
<feature type="compositionally biased region" description="Polar residues" evidence="1">
    <location>
        <begin position="271"/>
        <end position="280"/>
    </location>
</feature>
<evidence type="ECO:0000256" key="1">
    <source>
        <dbReference type="SAM" id="MobiDB-lite"/>
    </source>
</evidence>
<feature type="compositionally biased region" description="Low complexity" evidence="1">
    <location>
        <begin position="339"/>
        <end position="361"/>
    </location>
</feature>
<dbReference type="OrthoDB" id="3358078at2759"/>
<feature type="compositionally biased region" description="Polar residues" evidence="1">
    <location>
        <begin position="95"/>
        <end position="104"/>
    </location>
</feature>
<feature type="compositionally biased region" description="Polar residues" evidence="1">
    <location>
        <begin position="139"/>
        <end position="151"/>
    </location>
</feature>
<dbReference type="AlphaFoldDB" id="A0A9P6L541"/>
<feature type="compositionally biased region" description="Polar residues" evidence="1">
    <location>
        <begin position="941"/>
        <end position="965"/>
    </location>
</feature>
<feature type="compositionally biased region" description="Basic and acidic residues" evidence="1">
    <location>
        <begin position="106"/>
        <end position="120"/>
    </location>
</feature>
<feature type="region of interest" description="Disordered" evidence="1">
    <location>
        <begin position="313"/>
        <end position="395"/>
    </location>
</feature>
<keyword evidence="3" id="KW-1185">Reference proteome</keyword>
<feature type="region of interest" description="Disordered" evidence="1">
    <location>
        <begin position="928"/>
        <end position="983"/>
    </location>
</feature>
<feature type="compositionally biased region" description="Basic and acidic residues" evidence="1">
    <location>
        <begin position="751"/>
        <end position="778"/>
    </location>
</feature>
<feature type="compositionally biased region" description="Basic and acidic residues" evidence="1">
    <location>
        <begin position="442"/>
        <end position="464"/>
    </location>
</feature>
<feature type="compositionally biased region" description="Low complexity" evidence="1">
    <location>
        <begin position="787"/>
        <end position="801"/>
    </location>
</feature>
<feature type="compositionally biased region" description="Low complexity" evidence="1">
    <location>
        <begin position="52"/>
        <end position="61"/>
    </location>
</feature>
<feature type="region of interest" description="Disordered" evidence="1">
    <location>
        <begin position="535"/>
        <end position="576"/>
    </location>
</feature>
<reference evidence="2" key="1">
    <citation type="journal article" date="2020" name="Nat. Commun.">
        <title>Large-scale genome sequencing of mycorrhizal fungi provides insights into the early evolution of symbiotic traits.</title>
        <authorList>
            <person name="Miyauchi S."/>
            <person name="Kiss E."/>
            <person name="Kuo A."/>
            <person name="Drula E."/>
            <person name="Kohler A."/>
            <person name="Sanchez-Garcia M."/>
            <person name="Morin E."/>
            <person name="Andreopoulos B."/>
            <person name="Barry K.W."/>
            <person name="Bonito G."/>
            <person name="Buee M."/>
            <person name="Carver A."/>
            <person name="Chen C."/>
            <person name="Cichocki N."/>
            <person name="Clum A."/>
            <person name="Culley D."/>
            <person name="Crous P.W."/>
            <person name="Fauchery L."/>
            <person name="Girlanda M."/>
            <person name="Hayes R.D."/>
            <person name="Keri Z."/>
            <person name="LaButti K."/>
            <person name="Lipzen A."/>
            <person name="Lombard V."/>
            <person name="Magnuson J."/>
            <person name="Maillard F."/>
            <person name="Murat C."/>
            <person name="Nolan M."/>
            <person name="Ohm R.A."/>
            <person name="Pangilinan J."/>
            <person name="Pereira M.F."/>
            <person name="Perotto S."/>
            <person name="Peter M."/>
            <person name="Pfister S."/>
            <person name="Riley R."/>
            <person name="Sitrit Y."/>
            <person name="Stielow J.B."/>
            <person name="Szollosi G."/>
            <person name="Zifcakova L."/>
            <person name="Stursova M."/>
            <person name="Spatafora J.W."/>
            <person name="Tedersoo L."/>
            <person name="Vaario L.M."/>
            <person name="Yamada A."/>
            <person name="Yan M."/>
            <person name="Wang P."/>
            <person name="Xu J."/>
            <person name="Bruns T."/>
            <person name="Baldrian P."/>
            <person name="Vilgalys R."/>
            <person name="Dunand C."/>
            <person name="Henrissat B."/>
            <person name="Grigoriev I.V."/>
            <person name="Hibbett D."/>
            <person name="Nagy L.G."/>
            <person name="Martin F.M."/>
        </authorList>
    </citation>
    <scope>NUCLEOTIDE SEQUENCE</scope>
    <source>
        <strain evidence="2">UH-Tt-Lm1</strain>
    </source>
</reference>
<evidence type="ECO:0000313" key="3">
    <source>
        <dbReference type="Proteomes" id="UP000736335"/>
    </source>
</evidence>
<sequence length="1043" mass="111731">MSTTRRTYGSNKRPISAIFLGSASSSTSINSSLSNSSSIPDLPEPPSPGADSNLSSTSSGLPSPPATNSTGSGSVGGDSRSNTAGSVRRRLTLNHYASNKSMNDTGGDRSRDSLDDPRDESGDDEDHTAKFGVGKRKPTVSTASVSSNDTVSALDRVKNLAKRNQEALEKLSGMRLSSPSPAFGRSARSPIPSSSSTASSTSSRLSGGSRPRVVSQQATTSTIAMKETLPSGSDTERDSNHGEEFLERSVTPPPNTRVRQRLLSAPDSPSKLRNSVSAVQRPSPLSPRSKRTSLGMNTAQDIAVRDATNAALAAVASSRTSPTGRRSRQPLPQEFRQESTSTDSISRSKSVRVSDPSSSTSGPPPVSPRLFRNSIRSATMRDVSTRKNLRSASEDISGQVIEEHENEYGTAQTRRGGSWESPVSQNRTLVGEGLRAAGIATRRRETTEDVFREPTREHEERRLEFVATTGRTSVQENRDREVDRDPEPRTPASAVRRDPPRSLISSRPVSSLGGAYLDSPSSNALRVSTLKGKKSTPLMDADRELPLARQLSTDRGYSSPYSTSSRQLAGTPLSATRDRVASGEHGKLMMDSLSIFESHLSRLPPNGHTTTNTIPELFKAAQTVVQATERLNVLLRNGTNRALEEQISAEVSGELGEGNSDLSEYWSTVGSDFRECLRVSDDLVRNMTGFLLGVGKVLRETNASNVGTPSQHLRSMSLDDDVTARLNAEGAPSSGGRSSEGRRSVAGSRYSLERLERTSQDGSRDRPPSSFRDRRSDETPPQTTPASRSSNLSTGSSSIRRFLTPREARDSPRFAAEEVNMEPSPSPATRVYGPQSGPQPIRTLPPLVVSRPLPGLPHPTPDSEGSLARKKVSNGSVSTVRGLGQPMPFQPSVSTSTTAVSLPHRTISSGNTPAVTFSRPSTISVLALNGVRQREHEQRSRVSSGAYSNYDSESAGTGASSSQVVDSPVSAAESELKRERSGTLMRNRTLGKTVRMSLDGAVSGRDGGIDRQPATTRGVGGASTTRVKKTERRRTLTEIFSGH</sequence>
<organism evidence="2 3">
    <name type="scientific">Thelephora terrestris</name>
    <dbReference type="NCBI Taxonomy" id="56493"/>
    <lineage>
        <taxon>Eukaryota</taxon>
        <taxon>Fungi</taxon>
        <taxon>Dikarya</taxon>
        <taxon>Basidiomycota</taxon>
        <taxon>Agaricomycotina</taxon>
        <taxon>Agaricomycetes</taxon>
        <taxon>Thelephorales</taxon>
        <taxon>Thelephoraceae</taxon>
        <taxon>Thelephora</taxon>
    </lineage>
</organism>
<feature type="compositionally biased region" description="Low complexity" evidence="1">
    <location>
        <begin position="313"/>
        <end position="324"/>
    </location>
</feature>
<feature type="compositionally biased region" description="Basic and acidic residues" evidence="1">
    <location>
        <begin position="476"/>
        <end position="488"/>
    </location>
</feature>
<gene>
    <name evidence="2" type="ORF">BJ322DRAFT_136088</name>
</gene>
<accession>A0A9P6L541</accession>
<feature type="compositionally biased region" description="Low complexity" evidence="1">
    <location>
        <begin position="185"/>
        <end position="215"/>
    </location>
</feature>
<feature type="region of interest" description="Disordered" evidence="1">
    <location>
        <begin position="24"/>
        <end position="151"/>
    </location>
</feature>
<feature type="region of interest" description="Disordered" evidence="1">
    <location>
        <begin position="165"/>
        <end position="294"/>
    </location>
</feature>